<evidence type="ECO:0000313" key="1">
    <source>
        <dbReference type="EMBL" id="MDX3129795.1"/>
    </source>
</evidence>
<dbReference type="AlphaFoldDB" id="A0AAJ2UKF2"/>
<accession>A0AAJ2UKF2</accession>
<sequence length="129" mass="14348">MVGSHNTVIRSERPQEVSLPVTEDQLTQLRAEFERVRVQLAELGQVGRGAGERLDELEEAVTAEEPDVSVMVYVRNWFLRTLPALAGAVTTLISDPVVGQLVYQAGDQLALEYDRQFGTQRPESNAPNR</sequence>
<dbReference type="Proteomes" id="UP001273589">
    <property type="component" value="Unassembled WGS sequence"/>
</dbReference>
<dbReference type="EMBL" id="JARAWN010000033">
    <property type="protein sequence ID" value="MDX3129795.1"/>
    <property type="molecule type" value="Genomic_DNA"/>
</dbReference>
<protein>
    <submittedName>
        <fullName evidence="1">Uncharacterized protein</fullName>
    </submittedName>
</protein>
<proteinExistence type="predicted"/>
<comment type="caution">
    <text evidence="1">The sequence shown here is derived from an EMBL/GenBank/DDBJ whole genome shotgun (WGS) entry which is preliminary data.</text>
</comment>
<dbReference type="RefSeq" id="WP_199924204.1">
    <property type="nucleotide sequence ID" value="NZ_JARAWN010000033.1"/>
</dbReference>
<reference evidence="1" key="1">
    <citation type="journal article" date="2023" name="Microb. Genom.">
        <title>Mesoterricola silvestris gen. nov., sp. nov., Mesoterricola sediminis sp. nov., Geothrix oryzae sp. nov., Geothrix edaphica sp. nov., Geothrix rubra sp. nov., and Geothrix limicola sp. nov., six novel members of Acidobacteriota isolated from soils.</title>
        <authorList>
            <person name="Weisberg A.J."/>
            <person name="Pearce E."/>
            <person name="Kramer C.G."/>
            <person name="Chang J.H."/>
            <person name="Clarke C.R."/>
        </authorList>
    </citation>
    <scope>NUCLEOTIDE SEQUENCE</scope>
    <source>
        <strain evidence="1">ND06-05F</strain>
    </source>
</reference>
<gene>
    <name evidence="1" type="ORF">PV367_08290</name>
</gene>
<organism evidence="1 2">
    <name type="scientific">Streptomyces europaeiscabiei</name>
    <dbReference type="NCBI Taxonomy" id="146819"/>
    <lineage>
        <taxon>Bacteria</taxon>
        <taxon>Bacillati</taxon>
        <taxon>Actinomycetota</taxon>
        <taxon>Actinomycetes</taxon>
        <taxon>Kitasatosporales</taxon>
        <taxon>Streptomycetaceae</taxon>
        <taxon>Streptomyces</taxon>
    </lineage>
</organism>
<evidence type="ECO:0000313" key="2">
    <source>
        <dbReference type="Proteomes" id="UP001273589"/>
    </source>
</evidence>
<name>A0AAJ2UKF2_9ACTN</name>